<dbReference type="PROSITE" id="PS50076">
    <property type="entry name" value="DNAJ_2"/>
    <property type="match status" value="1"/>
</dbReference>
<evidence type="ECO:0000259" key="3">
    <source>
        <dbReference type="PROSITE" id="PS50076"/>
    </source>
</evidence>
<feature type="domain" description="J" evidence="3">
    <location>
        <begin position="2"/>
        <end position="68"/>
    </location>
</feature>
<dbReference type="Proteomes" id="UP000467700">
    <property type="component" value="Unassembled WGS sequence"/>
</dbReference>
<dbReference type="PANTHER" id="PTHR24078:SF562">
    <property type="entry name" value="DNAJ DOMAIN CONTAINING PROTEIN"/>
    <property type="match status" value="1"/>
</dbReference>
<organism evidence="4 5">
    <name type="scientific">Cyclocybe aegerita</name>
    <name type="common">Black poplar mushroom</name>
    <name type="synonym">Agrocybe aegerita</name>
    <dbReference type="NCBI Taxonomy" id="1973307"/>
    <lineage>
        <taxon>Eukaryota</taxon>
        <taxon>Fungi</taxon>
        <taxon>Dikarya</taxon>
        <taxon>Basidiomycota</taxon>
        <taxon>Agaricomycotina</taxon>
        <taxon>Agaricomycetes</taxon>
        <taxon>Agaricomycetidae</taxon>
        <taxon>Agaricales</taxon>
        <taxon>Agaricineae</taxon>
        <taxon>Bolbitiaceae</taxon>
        <taxon>Cyclocybe</taxon>
    </lineage>
</organism>
<feature type="region of interest" description="Disordered" evidence="2">
    <location>
        <begin position="58"/>
        <end position="242"/>
    </location>
</feature>
<dbReference type="OrthoDB" id="10250354at2759"/>
<dbReference type="Gene3D" id="1.10.287.110">
    <property type="entry name" value="DnaJ domain"/>
    <property type="match status" value="1"/>
</dbReference>
<keyword evidence="5" id="KW-1185">Reference proteome</keyword>
<keyword evidence="1" id="KW-0143">Chaperone</keyword>
<dbReference type="InterPro" id="IPR008971">
    <property type="entry name" value="HSP40/DnaJ_pept-bd"/>
</dbReference>
<dbReference type="SUPFAM" id="SSF49493">
    <property type="entry name" value="HSP40/DnaJ peptide-binding domain"/>
    <property type="match status" value="1"/>
</dbReference>
<comment type="caution">
    <text evidence="4">The sequence shown here is derived from an EMBL/GenBank/DDBJ whole genome shotgun (WGS) entry which is preliminary data.</text>
</comment>
<evidence type="ECO:0000256" key="1">
    <source>
        <dbReference type="ARBA" id="ARBA00023186"/>
    </source>
</evidence>
<dbReference type="GO" id="GO:0051087">
    <property type="term" value="F:protein-folding chaperone binding"/>
    <property type="evidence" value="ECO:0007669"/>
    <property type="project" value="TreeGrafter"/>
</dbReference>
<evidence type="ECO:0000256" key="2">
    <source>
        <dbReference type="SAM" id="MobiDB-lite"/>
    </source>
</evidence>
<dbReference type="InterPro" id="IPR002939">
    <property type="entry name" value="DnaJ_C"/>
</dbReference>
<dbReference type="EMBL" id="CACVBS010000079">
    <property type="protein sequence ID" value="CAA7269623.1"/>
    <property type="molecule type" value="Genomic_DNA"/>
</dbReference>
<dbReference type="GO" id="GO:0005829">
    <property type="term" value="C:cytosol"/>
    <property type="evidence" value="ECO:0007669"/>
    <property type="project" value="TreeGrafter"/>
</dbReference>
<dbReference type="GO" id="GO:0006457">
    <property type="term" value="P:protein folding"/>
    <property type="evidence" value="ECO:0007669"/>
    <property type="project" value="InterPro"/>
</dbReference>
<dbReference type="SMART" id="SM00271">
    <property type="entry name" value="DnaJ"/>
    <property type="match status" value="1"/>
</dbReference>
<dbReference type="PANTHER" id="PTHR24078">
    <property type="entry name" value="DNAJ HOMOLOG SUBFAMILY C MEMBER"/>
    <property type="match status" value="1"/>
</dbReference>
<dbReference type="GO" id="GO:0051082">
    <property type="term" value="F:unfolded protein binding"/>
    <property type="evidence" value="ECO:0007669"/>
    <property type="project" value="InterPro"/>
</dbReference>
<dbReference type="AlphaFoldDB" id="A0A8S0XRM8"/>
<sequence length="569" mass="62126">MEAHEVLGVPKDASEEQFRRAYKALARKWHPDRQLDNSEEATAKFVEINKAYKTMARNLRRARRAAEGAPSTTNTPESSVSGSPPATPESFSSSLPEESTRSSTSRPNSPTPNPRTSQFTSPYSSTSSEHPSPSSSFPGDSNAGPQERGRSSSRSNVHLPEDPSSADMPHHYDNYNHSAAGSSSSSPSSSHKPPRTRLRKQSKVRNCRPDPVTGDYTPKASRRPPPASASASAESFHVEHDRDPDLVVGETLYPVRSILRGAGADAPKRWVHVLNMTLEEIYLGKTFHFRVVRYRRNGKKSVVPLEVHVPPGSRGGTEIVVEDAGNERKDGSWQAVVFQVKEVKHERFRRVHDDLLLEVRLPWVDSLNDEVGEVYLQGVDGVDHVFKVDYRRHHLLSGTTVIPDAGMPSRSGVGRGRIVVRWEISSPSSSWGALKHSINEGFLESQCNGPVDGSNSLIARCNRSWHADELSTFLPGYVSGALPFLSLLAQQLPGLALRAADADALAPPLPVVLPPGPIVVVLAAAVRLLAFVALPPLRLASPQPRLVPFLLGASSPPLLTYDDFLLAVF</sequence>
<reference evidence="4 5" key="1">
    <citation type="submission" date="2020-01" db="EMBL/GenBank/DDBJ databases">
        <authorList>
            <person name="Gupta K D."/>
        </authorList>
    </citation>
    <scope>NUCLEOTIDE SEQUENCE [LARGE SCALE GENOMIC DNA]</scope>
</reference>
<protein>
    <recommendedName>
        <fullName evidence="3">J domain-containing protein</fullName>
    </recommendedName>
</protein>
<dbReference type="Gene3D" id="2.60.260.20">
    <property type="entry name" value="Urease metallochaperone UreE, N-terminal domain"/>
    <property type="match status" value="2"/>
</dbReference>
<dbReference type="InterPro" id="IPR001623">
    <property type="entry name" value="DnaJ_domain"/>
</dbReference>
<dbReference type="SUPFAM" id="SSF46565">
    <property type="entry name" value="Chaperone J-domain"/>
    <property type="match status" value="1"/>
</dbReference>
<dbReference type="CDD" id="cd06257">
    <property type="entry name" value="DnaJ"/>
    <property type="match status" value="1"/>
</dbReference>
<name>A0A8S0XRM8_CYCAE</name>
<accession>A0A8S0XRM8</accession>
<feature type="compositionally biased region" description="Polar residues" evidence="2">
    <location>
        <begin position="70"/>
        <end position="84"/>
    </location>
</feature>
<gene>
    <name evidence="4" type="ORF">AAE3_LOCUS11708</name>
</gene>
<proteinExistence type="predicted"/>
<feature type="compositionally biased region" description="Low complexity" evidence="2">
    <location>
        <begin position="178"/>
        <end position="190"/>
    </location>
</feature>
<dbReference type="InterPro" id="IPR036869">
    <property type="entry name" value="J_dom_sf"/>
</dbReference>
<dbReference type="PRINTS" id="PR00625">
    <property type="entry name" value="JDOMAIN"/>
</dbReference>
<dbReference type="InterPro" id="IPR051339">
    <property type="entry name" value="DnaJ_subfamily_B"/>
</dbReference>
<feature type="compositionally biased region" description="Low complexity" evidence="2">
    <location>
        <begin position="88"/>
        <end position="136"/>
    </location>
</feature>
<evidence type="ECO:0000313" key="4">
    <source>
        <dbReference type="EMBL" id="CAA7269623.1"/>
    </source>
</evidence>
<feature type="compositionally biased region" description="Basic residues" evidence="2">
    <location>
        <begin position="192"/>
        <end position="206"/>
    </location>
</feature>
<evidence type="ECO:0000313" key="5">
    <source>
        <dbReference type="Proteomes" id="UP000467700"/>
    </source>
</evidence>
<dbReference type="Pfam" id="PF00226">
    <property type="entry name" value="DnaJ"/>
    <property type="match status" value="1"/>
</dbReference>
<dbReference type="Pfam" id="PF01556">
    <property type="entry name" value="DnaJ_C"/>
    <property type="match status" value="1"/>
</dbReference>